<dbReference type="GO" id="GO:0030497">
    <property type="term" value="P:fatty acid elongation"/>
    <property type="evidence" value="ECO:0007669"/>
    <property type="project" value="TreeGrafter"/>
</dbReference>
<dbReference type="PRINTS" id="PR00081">
    <property type="entry name" value="GDHRDH"/>
</dbReference>
<comment type="similarity">
    <text evidence="1">Belongs to the short-chain dehydrogenases/reductases (SDR) family.</text>
</comment>
<dbReference type="PANTHER" id="PTHR42760">
    <property type="entry name" value="SHORT-CHAIN DEHYDROGENASES/REDUCTASES FAMILY MEMBER"/>
    <property type="match status" value="1"/>
</dbReference>
<feature type="domain" description="Ketoreductase" evidence="3">
    <location>
        <begin position="9"/>
        <end position="198"/>
    </location>
</feature>
<dbReference type="PANTHER" id="PTHR42760:SF129">
    <property type="entry name" value="OXIDOREDUCTASE"/>
    <property type="match status" value="1"/>
</dbReference>
<evidence type="ECO:0000256" key="1">
    <source>
        <dbReference type="ARBA" id="ARBA00006484"/>
    </source>
</evidence>
<dbReference type="SMART" id="SM00822">
    <property type="entry name" value="PKS_KR"/>
    <property type="match status" value="1"/>
</dbReference>
<dbReference type="GO" id="GO:0016616">
    <property type="term" value="F:oxidoreductase activity, acting on the CH-OH group of donors, NAD or NADP as acceptor"/>
    <property type="evidence" value="ECO:0007669"/>
    <property type="project" value="UniProtKB-ARBA"/>
</dbReference>
<dbReference type="InterPro" id="IPR057326">
    <property type="entry name" value="KR_dom"/>
</dbReference>
<dbReference type="AlphaFoldDB" id="A0A9Q6S9T2"/>
<gene>
    <name evidence="4" type="ORF">A9O66_35020</name>
</gene>
<dbReference type="InterPro" id="IPR002347">
    <property type="entry name" value="SDR_fam"/>
</dbReference>
<evidence type="ECO:0000313" key="5">
    <source>
        <dbReference type="Proteomes" id="UP000509548"/>
    </source>
</evidence>
<dbReference type="SUPFAM" id="SSF51735">
    <property type="entry name" value="NAD(P)-binding Rossmann-fold domains"/>
    <property type="match status" value="1"/>
</dbReference>
<evidence type="ECO:0000259" key="3">
    <source>
        <dbReference type="SMART" id="SM00822"/>
    </source>
</evidence>
<dbReference type="InterPro" id="IPR036291">
    <property type="entry name" value="NAD(P)-bd_dom_sf"/>
</dbReference>
<evidence type="ECO:0000256" key="2">
    <source>
        <dbReference type="ARBA" id="ARBA00023002"/>
    </source>
</evidence>
<keyword evidence="2" id="KW-0560">Oxidoreductase</keyword>
<geneLocation type="plasmid" evidence="5"/>
<dbReference type="PRINTS" id="PR00080">
    <property type="entry name" value="SDRFAMILY"/>
</dbReference>
<dbReference type="Pfam" id="PF13561">
    <property type="entry name" value="adh_short_C2"/>
    <property type="match status" value="1"/>
</dbReference>
<dbReference type="Gene3D" id="3.40.50.720">
    <property type="entry name" value="NAD(P)-binding Rossmann-like Domain"/>
    <property type="match status" value="1"/>
</dbReference>
<accession>A0A9Q6S9T2</accession>
<dbReference type="Proteomes" id="UP000509548">
    <property type="component" value="Plasmid unnamed"/>
</dbReference>
<proteinExistence type="inferred from homology"/>
<name>A0A9Q6S9T2_9BURK</name>
<dbReference type="FunFam" id="3.40.50.720:FF:000173">
    <property type="entry name" value="3-oxoacyl-[acyl-carrier protein] reductase"/>
    <property type="match status" value="1"/>
</dbReference>
<dbReference type="EMBL" id="CP015960">
    <property type="protein sequence ID" value="QLB67617.1"/>
    <property type="molecule type" value="Genomic_DNA"/>
</dbReference>
<reference evidence="4 5" key="1">
    <citation type="journal article" date="2014" name="Genome Announc.">
        <title>Draft Genome Sequence of the Haloacid-Degrading Burkholderia caribensis Strain MBA4.</title>
        <authorList>
            <person name="Pan Y."/>
            <person name="Kong K.F."/>
            <person name="Tsang J.S."/>
        </authorList>
    </citation>
    <scope>NUCLEOTIDE SEQUENCE [LARGE SCALE GENOMIC DNA]</scope>
    <source>
        <strain evidence="4 5">852011</strain>
    </source>
</reference>
<evidence type="ECO:0000313" key="4">
    <source>
        <dbReference type="EMBL" id="QLB67617.1"/>
    </source>
</evidence>
<keyword evidence="4" id="KW-0614">Plasmid</keyword>
<dbReference type="PROSITE" id="PS00061">
    <property type="entry name" value="ADH_SHORT"/>
    <property type="match status" value="1"/>
</dbReference>
<sequence>MSGMSAAQRVAVVTGGAGGIGRAIAARLQRDGMRVALWDLDARAAREAADTLCADENSGTIGATIGVHVDVTNEASVAAALHTTLERFGALHVLINGAGTTGPISTVADSALDAWQRCIDVNLRSVFLCSRAAVQPMLDAGFGRIVNLASIAGKEGNPSMSAYSAAKAGVIAFTKSMGKELALTPVRVNCIAPAVIETPLLQQMTPDALAASLAKIPMQRAGTADEVASLAAWLASDECSFSTGATFDLSGGRATY</sequence>
<protein>
    <submittedName>
        <fullName evidence="4">3-oxoacyl-ACP reductase</fullName>
    </submittedName>
</protein>
<dbReference type="NCBIfam" id="NF005559">
    <property type="entry name" value="PRK07231.1"/>
    <property type="match status" value="1"/>
</dbReference>
<dbReference type="InterPro" id="IPR020904">
    <property type="entry name" value="Sc_DH/Rdtase_CS"/>
</dbReference>
<organism evidence="4 5">
    <name type="scientific">Paraburkholderia caribensis</name>
    <dbReference type="NCBI Taxonomy" id="75105"/>
    <lineage>
        <taxon>Bacteria</taxon>
        <taxon>Pseudomonadati</taxon>
        <taxon>Pseudomonadota</taxon>
        <taxon>Betaproteobacteria</taxon>
        <taxon>Burkholderiales</taxon>
        <taxon>Burkholderiaceae</taxon>
        <taxon>Paraburkholderia</taxon>
    </lineage>
</organism>